<reference evidence="1" key="1">
    <citation type="submission" date="2022-05" db="EMBL/GenBank/DDBJ databases">
        <title>The Musa troglodytarum L. genome provides insights into the mechanism of non-climacteric behaviour and enrichment of carotenoids.</title>
        <authorList>
            <person name="Wang J."/>
        </authorList>
    </citation>
    <scope>NUCLEOTIDE SEQUENCE</scope>
    <source>
        <tissue evidence="1">Leaf</tissue>
    </source>
</reference>
<dbReference type="AlphaFoldDB" id="A0A9E7K523"/>
<keyword evidence="2" id="KW-1185">Reference proteome</keyword>
<sequence>MNLRRDYQNNRAAQFDSIEEECPIGVGFRVMTSILPVESFLGQLIDPRWAWKRWAVLGVNGVESSRV</sequence>
<dbReference type="OrthoDB" id="261831at2759"/>
<accession>A0A9E7K523</accession>
<organism evidence="1 2">
    <name type="scientific">Musa troglodytarum</name>
    <name type="common">fe'i banana</name>
    <dbReference type="NCBI Taxonomy" id="320322"/>
    <lineage>
        <taxon>Eukaryota</taxon>
        <taxon>Viridiplantae</taxon>
        <taxon>Streptophyta</taxon>
        <taxon>Embryophyta</taxon>
        <taxon>Tracheophyta</taxon>
        <taxon>Spermatophyta</taxon>
        <taxon>Magnoliopsida</taxon>
        <taxon>Liliopsida</taxon>
        <taxon>Zingiberales</taxon>
        <taxon>Musaceae</taxon>
        <taxon>Musa</taxon>
    </lineage>
</organism>
<dbReference type="Proteomes" id="UP001055439">
    <property type="component" value="Chromosome 5"/>
</dbReference>
<dbReference type="EMBL" id="CP097507">
    <property type="protein sequence ID" value="URE03545.1"/>
    <property type="molecule type" value="Genomic_DNA"/>
</dbReference>
<evidence type="ECO:0000313" key="1">
    <source>
        <dbReference type="EMBL" id="URE03545.1"/>
    </source>
</evidence>
<name>A0A9E7K523_9LILI</name>
<evidence type="ECO:0000313" key="2">
    <source>
        <dbReference type="Proteomes" id="UP001055439"/>
    </source>
</evidence>
<gene>
    <name evidence="1" type="ORF">MUK42_19981</name>
</gene>
<protein>
    <submittedName>
        <fullName evidence="1">SNARE domain</fullName>
    </submittedName>
</protein>
<proteinExistence type="predicted"/>